<evidence type="ECO:0000256" key="1">
    <source>
        <dbReference type="ARBA" id="ARBA00004236"/>
    </source>
</evidence>
<dbReference type="CDD" id="cd06225">
    <property type="entry name" value="HAMP"/>
    <property type="match status" value="1"/>
</dbReference>
<accession>A0A1M7N3I3</accession>
<organism evidence="6 7">
    <name type="scientific">Gracilibacillus kekensis</name>
    <dbReference type="NCBI Taxonomy" id="1027249"/>
    <lineage>
        <taxon>Bacteria</taxon>
        <taxon>Bacillati</taxon>
        <taxon>Bacillota</taxon>
        <taxon>Bacilli</taxon>
        <taxon>Bacillales</taxon>
        <taxon>Bacillaceae</taxon>
        <taxon>Gracilibacillus</taxon>
    </lineage>
</organism>
<dbReference type="Pfam" id="PF00672">
    <property type="entry name" value="HAMP"/>
    <property type="match status" value="1"/>
</dbReference>
<keyword evidence="4" id="KW-1133">Transmembrane helix</keyword>
<evidence type="ECO:0000313" key="6">
    <source>
        <dbReference type="EMBL" id="SHM97539.1"/>
    </source>
</evidence>
<dbReference type="SUPFAM" id="SSF158472">
    <property type="entry name" value="HAMP domain-like"/>
    <property type="match status" value="1"/>
</dbReference>
<dbReference type="SMART" id="SM00304">
    <property type="entry name" value="HAMP"/>
    <property type="match status" value="1"/>
</dbReference>
<proteinExistence type="predicted"/>
<dbReference type="InterPro" id="IPR003660">
    <property type="entry name" value="HAMP_dom"/>
</dbReference>
<dbReference type="PANTHER" id="PTHR32089">
    <property type="entry name" value="METHYL-ACCEPTING CHEMOTAXIS PROTEIN MCPB"/>
    <property type="match status" value="1"/>
</dbReference>
<dbReference type="GO" id="GO:0007165">
    <property type="term" value="P:signal transduction"/>
    <property type="evidence" value="ECO:0007669"/>
    <property type="project" value="InterPro"/>
</dbReference>
<evidence type="ECO:0000259" key="5">
    <source>
        <dbReference type="PROSITE" id="PS50885"/>
    </source>
</evidence>
<dbReference type="RefSeq" id="WP_073201206.1">
    <property type="nucleotide sequence ID" value="NZ_FRCZ01000002.1"/>
</dbReference>
<keyword evidence="4" id="KW-0812">Transmembrane</keyword>
<dbReference type="PROSITE" id="PS50885">
    <property type="entry name" value="HAMP"/>
    <property type="match status" value="1"/>
</dbReference>
<protein>
    <submittedName>
        <fullName evidence="6">HAMP domain-containing protein</fullName>
    </submittedName>
</protein>
<feature type="domain" description="HAMP" evidence="5">
    <location>
        <begin position="209"/>
        <end position="262"/>
    </location>
</feature>
<dbReference type="AlphaFoldDB" id="A0A1M7N3I3"/>
<dbReference type="Gene3D" id="6.10.340.10">
    <property type="match status" value="1"/>
</dbReference>
<keyword evidence="3 4" id="KW-0472">Membrane</keyword>
<evidence type="ECO:0000313" key="7">
    <source>
        <dbReference type="Proteomes" id="UP000184184"/>
    </source>
</evidence>
<dbReference type="STRING" id="1027249.SAMN05216179_1484"/>
<dbReference type="Proteomes" id="UP000184184">
    <property type="component" value="Unassembled WGS sequence"/>
</dbReference>
<sequence length="415" mass="48788">MNAFSKFRKLPIRSKFLFVFVLLFLWFGLIQLVQLFFFFSYIKQYNEMTETIHLTNSIHGQLRDQLEEEIRDIVYGKVYFEDGKQYQILSQMEEHLNTVASQETAKPFTKEITEVRTVIGTTTEYIDRLGNQIKTNAPAEEKYITQEYIGIASGLINEHVQTLLQETLTESENQKEAIKDKINRDIRISIMVYMFLVVVTFLLIWTASKYMLKPIYLLHKHAREIAKGNLTESIKPIKAMNEIDDLYNAFHVMTNYLKHIISQVHQTSNEIIQTSHYIHKSTEENLSAGEQMTATSQTIIQDLQTQKLQIEWLQQQINLLLKDQLQFQKRLESPEISNKQYHFQEQITNSIKMMKQLQNHMNECNSQVKKCFNNMEIIGGLGEEQLTTIEEIAEISDRQLAYVDQLRHQLKQFQI</sequence>
<comment type="subcellular location">
    <subcellularLocation>
        <location evidence="1">Cell membrane</location>
    </subcellularLocation>
</comment>
<dbReference type="PANTHER" id="PTHR32089:SF112">
    <property type="entry name" value="LYSOZYME-LIKE PROTEIN-RELATED"/>
    <property type="match status" value="1"/>
</dbReference>
<dbReference type="GO" id="GO:0005886">
    <property type="term" value="C:plasma membrane"/>
    <property type="evidence" value="ECO:0007669"/>
    <property type="project" value="UniProtKB-SubCell"/>
</dbReference>
<keyword evidence="7" id="KW-1185">Reference proteome</keyword>
<dbReference type="EMBL" id="FRCZ01000002">
    <property type="protein sequence ID" value="SHM97539.1"/>
    <property type="molecule type" value="Genomic_DNA"/>
</dbReference>
<name>A0A1M7N3I3_9BACI</name>
<evidence type="ECO:0000256" key="4">
    <source>
        <dbReference type="SAM" id="Phobius"/>
    </source>
</evidence>
<keyword evidence="2" id="KW-1003">Cell membrane</keyword>
<evidence type="ECO:0000256" key="3">
    <source>
        <dbReference type="ARBA" id="ARBA00023136"/>
    </source>
</evidence>
<reference evidence="6 7" key="1">
    <citation type="submission" date="2016-11" db="EMBL/GenBank/DDBJ databases">
        <authorList>
            <person name="Jaros S."/>
            <person name="Januszkiewicz K."/>
            <person name="Wedrychowicz H."/>
        </authorList>
    </citation>
    <scope>NUCLEOTIDE SEQUENCE [LARGE SCALE GENOMIC DNA]</scope>
    <source>
        <strain evidence="6 7">CGMCC 1.10681</strain>
    </source>
</reference>
<evidence type="ECO:0000256" key="2">
    <source>
        <dbReference type="ARBA" id="ARBA00022475"/>
    </source>
</evidence>
<dbReference type="SUPFAM" id="SSF58104">
    <property type="entry name" value="Methyl-accepting chemotaxis protein (MCP) signaling domain"/>
    <property type="match status" value="1"/>
</dbReference>
<dbReference type="OrthoDB" id="2762700at2"/>
<gene>
    <name evidence="6" type="ORF">SAMN05216179_1484</name>
</gene>
<feature type="transmembrane region" description="Helical" evidence="4">
    <location>
        <begin position="190"/>
        <end position="212"/>
    </location>
</feature>